<keyword evidence="4" id="KW-0653">Protein transport</keyword>
<dbReference type="GO" id="GO:0051028">
    <property type="term" value="P:mRNA transport"/>
    <property type="evidence" value="ECO:0007669"/>
    <property type="project" value="UniProtKB-KW"/>
</dbReference>
<proteinExistence type="predicted"/>
<sequence>MASVAAAIDRAAHVNVDASLYWNSHSELFEYIEKYGQEPREDAGQDLSEEAEHRQESRAKQFASKLEAHHEWLLNTFTMFKGPSESSKSALNDRALKLGSRMVTIKEEIKAAALQVSTHLDLDQVQSYILVARFVRVDRGGVALPPVDRAFLEKVSLFYYVERQCLLKCLRSLLTFQEARDSDVSRYISIMRPEVQKLVAEKVEDKIVQILKKHVTSSRPKHVTDFEGFDVLVEILCDIFRREEELCSAFWASDSELDGPIRSFMFSIHKQFPCVIVPLLELLRSQCEGAWAAECVYDFLHRLTPMASMYELPSGAFDEQDATSVRTPKDLTVPGAPGLLIPAGTSGQILRSMDNFVVLVQWQCEHSSILVLLLRMAEIVKQGPGLQSDDSGIRELRAFLSLLDKMLEANHVLAQLLLDLDHSAVVEVTQSLGRVQDRLSGNISVVKMICLVVHELVLHFPDVEMIAACLRILSSFVPCYPDMVLQEISKTSLLQPAMDVDGLPSSGEWALANSQIHNLLLSSEQTRGLYPLTLAALQFMQALVDRGLYSGAAGGLVLYMETEILVKHATWRYLRRVERWQISAKVLQVLQSVIGAELTSEEGTQLKRMVTESLLHDTLVLNALFQVLAVDTHGLQELQYNRTVGRAEIEAVEEAICALLNLLSQVVENVNAIASISKKDLPPMSPLEVAIFNRSLGSEPMVSVIASFLQYSHCMSLPEAAAKLLSNLCPAAWRARPHPVTLASYLSSSGQALQLQRALASLLEEETALTLPTLFSAVIHLLVSATEWQPTLVELLLFPPEVPSSANASGTGRPTSDSDMAATSGSTSPSAFENGLDALWAIVRSSDRLLKSNPRVLSEVLFLLASMWQSGSVLYRLIDAVRAKTTFWQSISSCLFSQSSEEVLLRAMSKGPAPLSSNINKDWAAVIGSSTMELDSHHVSNATLKKQELLFLAYHLQCEASVLQLVSFDIFLHQHMVDANATSKEKETGKLLLLEDGQGGGLASSKEAGMTAALQGLQVILEWSKHSSLSPASVMRRYTLSLYDKETQRRAQEEARALVVGIMAQWMTGYERGLHMELSRRIADISRKISELPLMKELVGQYSSRMYSKRGMTAEALVMSDVYHHLCGELEGGREVPPGAFRELSDLLKDSYSLLKNVSSAKGPSSRRHPLYGDRFCYDVEVISSWLGYEWWIEVPQQVVSGTVVEGTLRSMRRANAVLSASNAQLLALNAWEAVMAVAMFDCRGEIRCSSGPDADSWKLKDIADSIHELCKALEHSSRAIGSAAVCHGYLHSITAAQARLLVVFLRLWCPMARRTEQGPSESLALAIVQPNDSRVKSYRGKGPMPTEERGSIDAAGVALCAQVVKTAVLGLKVHAASQGSFRREEKESVIPLLSAFLLVLEHLRSSMGESGNGENKGLHENAMDCGMDATDAYAEVILNGLSALPLLCLSAFNKDYSSLSIAIINLLCRNYLAPPTWLPIVSRHFSFPDIIGRLLIGSPRQFDDSVLGFFLSMTQMEEGARLLQDVQIIKKLSKFVQAMERKQWLTPESIEGPFSGIRPEAEREGEWQLTISIVASVLDTLEGKEESVGVVEHALDFVGTHSDLLLSAFHVVPAATISKGREALGSASSRGGHGASAGFEPWVCTSMASLGRTERVVLLLCGMARHTARWTHLLPGSQDAFKQGCMRVLAYIAREGAGRLGKGAGAGAPGLSCTPNSREERMATKRDGLVGSKKGWFFICEVGATRVSASSASRARALKAPVPTPIPSVKRGETLSMSRTHSFNGPSSTAIVIRNSTTGEMGTDKVGNRKEDSARPSQYSDDLAIHVYRLALLILKFLCMLAQEPLSTMEERGHYDYSQFPELPSPEVLHALQDQCMAILLEIGERESGDIGNPCLQRVCLMLAAIIERTLYLEACAVKAYGIVPSPMRTHSFEKYYSQLRPLLQANRFLDATLTSLRSVVPIVHTGVM</sequence>
<dbReference type="Gramene" id="GBG60473">
    <property type="protein sequence ID" value="GBG60473"/>
    <property type="gene ID" value="CBR_g5647"/>
</dbReference>
<name>A0A388JRS3_CHABU</name>
<feature type="region of interest" description="Disordered" evidence="8">
    <location>
        <begin position="40"/>
        <end position="60"/>
    </location>
</feature>
<keyword evidence="2" id="KW-0813">Transport</keyword>
<evidence type="ECO:0000313" key="11">
    <source>
        <dbReference type="Proteomes" id="UP000265515"/>
    </source>
</evidence>
<dbReference type="STRING" id="69332.A0A388JRS3"/>
<protein>
    <recommendedName>
        <fullName evidence="9">Nucleoporin Nup188 N-terminal subdomain III domain-containing protein</fullName>
    </recommendedName>
</protein>
<feature type="domain" description="Nucleoporin Nup188 N-terminal subdomain III" evidence="9">
    <location>
        <begin position="444"/>
        <end position="765"/>
    </location>
</feature>
<evidence type="ECO:0000256" key="2">
    <source>
        <dbReference type="ARBA" id="ARBA00022448"/>
    </source>
</evidence>
<keyword evidence="11" id="KW-1185">Reference proteome</keyword>
<dbReference type="PANTHER" id="PTHR31431:SF1">
    <property type="entry name" value="NUCLEOPORIN NUP188"/>
    <property type="match status" value="1"/>
</dbReference>
<dbReference type="GO" id="GO:0006606">
    <property type="term" value="P:protein import into nucleus"/>
    <property type="evidence" value="ECO:0007669"/>
    <property type="project" value="TreeGrafter"/>
</dbReference>
<accession>A0A388JRS3</accession>
<dbReference type="Pfam" id="PF21093">
    <property type="entry name" value="Nup188_N-subdom_III"/>
    <property type="match status" value="1"/>
</dbReference>
<dbReference type="InterPro" id="IPR021827">
    <property type="entry name" value="Nup186/Nup192/Nup205"/>
</dbReference>
<keyword evidence="5" id="KW-0811">Translocation</keyword>
<keyword evidence="7" id="KW-0539">Nucleus</keyword>
<dbReference type="GO" id="GO:0017056">
    <property type="term" value="F:structural constituent of nuclear pore"/>
    <property type="evidence" value="ECO:0007669"/>
    <property type="project" value="InterPro"/>
</dbReference>
<evidence type="ECO:0000256" key="7">
    <source>
        <dbReference type="ARBA" id="ARBA00023242"/>
    </source>
</evidence>
<evidence type="ECO:0000256" key="1">
    <source>
        <dbReference type="ARBA" id="ARBA00004567"/>
    </source>
</evidence>
<dbReference type="GO" id="GO:0044611">
    <property type="term" value="C:nuclear pore inner ring"/>
    <property type="evidence" value="ECO:0007669"/>
    <property type="project" value="TreeGrafter"/>
</dbReference>
<gene>
    <name evidence="10" type="ORF">CBR_g5647</name>
</gene>
<dbReference type="GO" id="GO:0006405">
    <property type="term" value="P:RNA export from nucleus"/>
    <property type="evidence" value="ECO:0007669"/>
    <property type="project" value="TreeGrafter"/>
</dbReference>
<evidence type="ECO:0000256" key="6">
    <source>
        <dbReference type="ARBA" id="ARBA00023132"/>
    </source>
</evidence>
<keyword evidence="6" id="KW-0906">Nuclear pore complex</keyword>
<keyword evidence="3" id="KW-0509">mRNA transport</keyword>
<feature type="region of interest" description="Disordered" evidence="8">
    <location>
        <begin position="805"/>
        <end position="829"/>
    </location>
</feature>
<comment type="caution">
    <text evidence="10">The sequence shown here is derived from an EMBL/GenBank/DDBJ whole genome shotgun (WGS) entry which is preliminary data.</text>
</comment>
<dbReference type="InterPro" id="IPR044840">
    <property type="entry name" value="Nup188"/>
</dbReference>
<evidence type="ECO:0000313" key="10">
    <source>
        <dbReference type="EMBL" id="GBG60473.1"/>
    </source>
</evidence>
<dbReference type="OrthoDB" id="552259at2759"/>
<comment type="subcellular location">
    <subcellularLocation>
        <location evidence="1">Nucleus</location>
        <location evidence="1">Nuclear pore complex</location>
    </subcellularLocation>
</comment>
<dbReference type="OMA" id="LCVQFWD"/>
<evidence type="ECO:0000256" key="4">
    <source>
        <dbReference type="ARBA" id="ARBA00022927"/>
    </source>
</evidence>
<dbReference type="EMBL" id="BFEA01000011">
    <property type="protein sequence ID" value="GBG60473.1"/>
    <property type="molecule type" value="Genomic_DNA"/>
</dbReference>
<evidence type="ECO:0000256" key="3">
    <source>
        <dbReference type="ARBA" id="ARBA00022816"/>
    </source>
</evidence>
<dbReference type="InterPro" id="IPR048883">
    <property type="entry name" value="Nup188_N-subdom_III"/>
</dbReference>
<dbReference type="Pfam" id="PF11894">
    <property type="entry name" value="Nup192"/>
    <property type="match status" value="1"/>
</dbReference>
<evidence type="ECO:0000256" key="8">
    <source>
        <dbReference type="SAM" id="MobiDB-lite"/>
    </source>
</evidence>
<dbReference type="PANTHER" id="PTHR31431">
    <property type="entry name" value="NUCLEOPORIN NUP188 HOMOLOG"/>
    <property type="match status" value="1"/>
</dbReference>
<evidence type="ECO:0000259" key="9">
    <source>
        <dbReference type="Pfam" id="PF21093"/>
    </source>
</evidence>
<reference evidence="10 11" key="1">
    <citation type="journal article" date="2018" name="Cell">
        <title>The Chara Genome: Secondary Complexity and Implications for Plant Terrestrialization.</title>
        <authorList>
            <person name="Nishiyama T."/>
            <person name="Sakayama H."/>
            <person name="Vries J.D."/>
            <person name="Buschmann H."/>
            <person name="Saint-Marcoux D."/>
            <person name="Ullrich K.K."/>
            <person name="Haas F.B."/>
            <person name="Vanderstraeten L."/>
            <person name="Becker D."/>
            <person name="Lang D."/>
            <person name="Vosolsobe S."/>
            <person name="Rombauts S."/>
            <person name="Wilhelmsson P.K.I."/>
            <person name="Janitza P."/>
            <person name="Kern R."/>
            <person name="Heyl A."/>
            <person name="Rumpler F."/>
            <person name="Villalobos L.I.A.C."/>
            <person name="Clay J.M."/>
            <person name="Skokan R."/>
            <person name="Toyoda A."/>
            <person name="Suzuki Y."/>
            <person name="Kagoshima H."/>
            <person name="Schijlen E."/>
            <person name="Tajeshwar N."/>
            <person name="Catarino B."/>
            <person name="Hetherington A.J."/>
            <person name="Saltykova A."/>
            <person name="Bonnot C."/>
            <person name="Breuninger H."/>
            <person name="Symeonidi A."/>
            <person name="Radhakrishnan G.V."/>
            <person name="Van Nieuwerburgh F."/>
            <person name="Deforce D."/>
            <person name="Chang C."/>
            <person name="Karol K.G."/>
            <person name="Hedrich R."/>
            <person name="Ulvskov P."/>
            <person name="Glockner G."/>
            <person name="Delwiche C.F."/>
            <person name="Petrasek J."/>
            <person name="Van de Peer Y."/>
            <person name="Friml J."/>
            <person name="Beilby M."/>
            <person name="Dolan L."/>
            <person name="Kohara Y."/>
            <person name="Sugano S."/>
            <person name="Fujiyama A."/>
            <person name="Delaux P.-M."/>
            <person name="Quint M."/>
            <person name="TheiBen G."/>
            <person name="Hagemann M."/>
            <person name="Harholt J."/>
            <person name="Dunand C."/>
            <person name="Zachgo S."/>
            <person name="Langdale J."/>
            <person name="Maumus F."/>
            <person name="Straeten D.V.D."/>
            <person name="Gould S.B."/>
            <person name="Rensing S.A."/>
        </authorList>
    </citation>
    <scope>NUCLEOTIDE SEQUENCE [LARGE SCALE GENOMIC DNA]</scope>
    <source>
        <strain evidence="10 11">S276</strain>
    </source>
</reference>
<dbReference type="Proteomes" id="UP000265515">
    <property type="component" value="Unassembled WGS sequence"/>
</dbReference>
<feature type="compositionally biased region" description="Basic and acidic residues" evidence="8">
    <location>
        <begin position="50"/>
        <end position="59"/>
    </location>
</feature>
<organism evidence="10 11">
    <name type="scientific">Chara braunii</name>
    <name type="common">Braun's stonewort</name>
    <dbReference type="NCBI Taxonomy" id="69332"/>
    <lineage>
        <taxon>Eukaryota</taxon>
        <taxon>Viridiplantae</taxon>
        <taxon>Streptophyta</taxon>
        <taxon>Charophyceae</taxon>
        <taxon>Charales</taxon>
        <taxon>Characeae</taxon>
        <taxon>Chara</taxon>
    </lineage>
</organism>
<evidence type="ECO:0000256" key="5">
    <source>
        <dbReference type="ARBA" id="ARBA00023010"/>
    </source>
</evidence>